<keyword evidence="1" id="KW-0378">Hydrolase</keyword>
<dbReference type="Pfam" id="PF08282">
    <property type="entry name" value="Hydrolase_3"/>
    <property type="match status" value="1"/>
</dbReference>
<dbReference type="SFLD" id="SFLDS00003">
    <property type="entry name" value="Haloacid_Dehalogenase"/>
    <property type="match status" value="1"/>
</dbReference>
<dbReference type="GO" id="GO:0005829">
    <property type="term" value="C:cytosol"/>
    <property type="evidence" value="ECO:0007669"/>
    <property type="project" value="TreeGrafter"/>
</dbReference>
<accession>A0A0R2LNY9</accession>
<protein>
    <submittedName>
        <fullName evidence="1">HAD superfamily hydrolase</fullName>
    </submittedName>
</protein>
<dbReference type="PATRIC" id="fig|616990.3.peg.322"/>
<dbReference type="Proteomes" id="UP000051906">
    <property type="component" value="Unassembled WGS sequence"/>
</dbReference>
<dbReference type="GO" id="GO:0016791">
    <property type="term" value="F:phosphatase activity"/>
    <property type="evidence" value="ECO:0007669"/>
    <property type="project" value="TreeGrafter"/>
</dbReference>
<evidence type="ECO:0000313" key="2">
    <source>
        <dbReference type="Proteomes" id="UP000051906"/>
    </source>
</evidence>
<dbReference type="InterPro" id="IPR006379">
    <property type="entry name" value="HAD-SF_hydro_IIB"/>
</dbReference>
<dbReference type="InterPro" id="IPR036412">
    <property type="entry name" value="HAD-like_sf"/>
</dbReference>
<dbReference type="RefSeq" id="WP_057878864.1">
    <property type="nucleotide sequence ID" value="NZ_JQCA01000098.1"/>
</dbReference>
<reference evidence="1 2" key="1">
    <citation type="journal article" date="2015" name="Genome Announc.">
        <title>Expanding the biotechnology potential of lactobacilli through comparative genomics of 213 strains and associated genera.</title>
        <authorList>
            <person name="Sun Z."/>
            <person name="Harris H.M."/>
            <person name="McCann A."/>
            <person name="Guo C."/>
            <person name="Argimon S."/>
            <person name="Zhang W."/>
            <person name="Yang X."/>
            <person name="Jeffery I.B."/>
            <person name="Cooney J.C."/>
            <person name="Kagawa T.F."/>
            <person name="Liu W."/>
            <person name="Song Y."/>
            <person name="Salvetti E."/>
            <person name="Wrobel A."/>
            <person name="Rasinkangas P."/>
            <person name="Parkhill J."/>
            <person name="Rea M.C."/>
            <person name="O'Sullivan O."/>
            <person name="Ritari J."/>
            <person name="Douillard F.P."/>
            <person name="Paul Ross R."/>
            <person name="Yang R."/>
            <person name="Briner A.E."/>
            <person name="Felis G.E."/>
            <person name="de Vos W.M."/>
            <person name="Barrangou R."/>
            <person name="Klaenhammer T.R."/>
            <person name="Caufield P.W."/>
            <person name="Cui Y."/>
            <person name="Zhang H."/>
            <person name="O'Toole P.W."/>
        </authorList>
    </citation>
    <scope>NUCLEOTIDE SEQUENCE [LARGE SCALE GENOMIC DNA]</scope>
    <source>
        <strain evidence="1 2">DSM 22467</strain>
    </source>
</reference>
<dbReference type="InterPro" id="IPR000150">
    <property type="entry name" value="Cof"/>
</dbReference>
<dbReference type="PROSITE" id="PS01228">
    <property type="entry name" value="COF_1"/>
    <property type="match status" value="1"/>
</dbReference>
<dbReference type="PROSITE" id="PS01229">
    <property type="entry name" value="COF_2"/>
    <property type="match status" value="1"/>
</dbReference>
<dbReference type="CDD" id="cd07516">
    <property type="entry name" value="HAD_Pase"/>
    <property type="match status" value="1"/>
</dbReference>
<dbReference type="NCBIfam" id="TIGR01484">
    <property type="entry name" value="HAD-SF-IIB"/>
    <property type="match status" value="1"/>
</dbReference>
<dbReference type="NCBIfam" id="NF007806">
    <property type="entry name" value="PRK10513.1"/>
    <property type="match status" value="1"/>
</dbReference>
<dbReference type="EMBL" id="JQCA01000098">
    <property type="protein sequence ID" value="KRO03393.1"/>
    <property type="molecule type" value="Genomic_DNA"/>
</dbReference>
<dbReference type="Gene3D" id="3.40.50.1000">
    <property type="entry name" value="HAD superfamily/HAD-like"/>
    <property type="match status" value="1"/>
</dbReference>
<dbReference type="PANTHER" id="PTHR10000">
    <property type="entry name" value="PHOSPHOSERINE PHOSPHATASE"/>
    <property type="match status" value="1"/>
</dbReference>
<dbReference type="SFLD" id="SFLDG01144">
    <property type="entry name" value="C2.B.4:_PGP_Like"/>
    <property type="match status" value="1"/>
</dbReference>
<evidence type="ECO:0000313" key="1">
    <source>
        <dbReference type="EMBL" id="KRO03393.1"/>
    </source>
</evidence>
<keyword evidence="2" id="KW-1185">Reference proteome</keyword>
<name>A0A0R2LNY9_9LACO</name>
<sequence length="269" mass="29322">MTIKLIAVDIDGTLLNENDELTPGTIQAIQAARDQGIKVVLCTGRPLTGVTPYLEALGLSGDDQYVITYNGSIAETVSGKVLTKHSLSYNDYVDLEALARKFQVHFQVLTPDHMYTADQDISPHTVTESHFVHLPLRYRAASDMPRDLLMPTAIFIDDAPVLDQVEEQLPREIYDRFYVVRTMPYFIEVLSKNVSKGNTLAELATTLGFTAAEVMAIGDQNNDLPMLTYAGLGVAMGNANDAVKAVADTVTTPNTADGVATAIQRYALP</sequence>
<gene>
    <name evidence="1" type="ORF">IV54_GL000299</name>
</gene>
<dbReference type="SFLD" id="SFLDG01140">
    <property type="entry name" value="C2.B:_Phosphomannomutase_and_P"/>
    <property type="match status" value="1"/>
</dbReference>
<dbReference type="NCBIfam" id="TIGR00099">
    <property type="entry name" value="Cof-subfamily"/>
    <property type="match status" value="1"/>
</dbReference>
<dbReference type="PANTHER" id="PTHR10000:SF8">
    <property type="entry name" value="HAD SUPERFAMILY HYDROLASE-LIKE, TYPE 3"/>
    <property type="match status" value="1"/>
</dbReference>
<proteinExistence type="predicted"/>
<dbReference type="InterPro" id="IPR023214">
    <property type="entry name" value="HAD_sf"/>
</dbReference>
<dbReference type="AlphaFoldDB" id="A0A0R2LNY9"/>
<dbReference type="SUPFAM" id="SSF56784">
    <property type="entry name" value="HAD-like"/>
    <property type="match status" value="1"/>
</dbReference>
<dbReference type="OrthoDB" id="9790031at2"/>
<dbReference type="GO" id="GO:0000287">
    <property type="term" value="F:magnesium ion binding"/>
    <property type="evidence" value="ECO:0007669"/>
    <property type="project" value="TreeGrafter"/>
</dbReference>
<dbReference type="Gene3D" id="3.30.1240.10">
    <property type="match status" value="1"/>
</dbReference>
<comment type="caution">
    <text evidence="1">The sequence shown here is derived from an EMBL/GenBank/DDBJ whole genome shotgun (WGS) entry which is preliminary data.</text>
</comment>
<organism evidence="1 2">
    <name type="scientific">Levilactobacillus paucivorans</name>
    <dbReference type="NCBI Taxonomy" id="616990"/>
    <lineage>
        <taxon>Bacteria</taxon>
        <taxon>Bacillati</taxon>
        <taxon>Bacillota</taxon>
        <taxon>Bacilli</taxon>
        <taxon>Lactobacillales</taxon>
        <taxon>Lactobacillaceae</taxon>
        <taxon>Levilactobacillus</taxon>
    </lineage>
</organism>
<dbReference type="STRING" id="616990.IV54_GL000299"/>